<dbReference type="AlphaFoldDB" id="A0A4P9WCE5"/>
<evidence type="ECO:0000313" key="2">
    <source>
        <dbReference type="Proteomes" id="UP000269721"/>
    </source>
</evidence>
<keyword evidence="2" id="KW-1185">Reference proteome</keyword>
<protein>
    <submittedName>
        <fullName evidence="1">Uncharacterized protein</fullName>
    </submittedName>
</protein>
<reference evidence="2" key="1">
    <citation type="journal article" date="2018" name="Nat. Microbiol.">
        <title>Leveraging single-cell genomics to expand the fungal tree of life.</title>
        <authorList>
            <person name="Ahrendt S.R."/>
            <person name="Quandt C.A."/>
            <person name="Ciobanu D."/>
            <person name="Clum A."/>
            <person name="Salamov A."/>
            <person name="Andreopoulos B."/>
            <person name="Cheng J.F."/>
            <person name="Woyke T."/>
            <person name="Pelin A."/>
            <person name="Henrissat B."/>
            <person name="Reynolds N.K."/>
            <person name="Benny G.L."/>
            <person name="Smith M.E."/>
            <person name="James T.Y."/>
            <person name="Grigoriev I.V."/>
        </authorList>
    </citation>
    <scope>NUCLEOTIDE SEQUENCE [LARGE SCALE GENOMIC DNA]</scope>
</reference>
<name>A0A4P9WCE5_9FUNG</name>
<sequence length="340" mass="38174">CGGGSRFRTGKWRPKELFEDGRRTCSLSHRRIGKSKIEFQTLALPHLLFESPTPENKAFLDTIIAFFLDSSKTHYFAPKTFESGVSPHTYEHAQEVIAEVQDNLVDFLTTPPPPLRRRYLSIVWCLLSPRIKKALNDPTRMMKKGEEKPRVICGFTAGEWAIKEGVLFMSFGSTANSSADLYFDLQAKTLERIRKDSRGAEAIKEGLEGPPLAHLWTTVRKEERAVQADINSHPLNALTPFSPPPVPDADCPPPPPGWTVPRARCYPKNVLTRKMGFRPVKEYVADPPALPGPTPTLAAFSPPVISDTILPVCYNKMNTQIALHVEQLPAAWRPERWPIE</sequence>
<proteinExistence type="predicted"/>
<gene>
    <name evidence="1" type="ORF">BDK51DRAFT_27866</name>
</gene>
<accession>A0A4P9WCE5</accession>
<dbReference type="EMBL" id="KZ996165">
    <property type="protein sequence ID" value="RKO89315.1"/>
    <property type="molecule type" value="Genomic_DNA"/>
</dbReference>
<evidence type="ECO:0000313" key="1">
    <source>
        <dbReference type="EMBL" id="RKO89315.1"/>
    </source>
</evidence>
<dbReference type="Proteomes" id="UP000269721">
    <property type="component" value="Unassembled WGS sequence"/>
</dbReference>
<dbReference type="OrthoDB" id="2129662at2759"/>
<feature type="non-terminal residue" evidence="1">
    <location>
        <position position="1"/>
    </location>
</feature>
<organism evidence="1 2">
    <name type="scientific">Blyttiomyces helicus</name>
    <dbReference type="NCBI Taxonomy" id="388810"/>
    <lineage>
        <taxon>Eukaryota</taxon>
        <taxon>Fungi</taxon>
        <taxon>Fungi incertae sedis</taxon>
        <taxon>Chytridiomycota</taxon>
        <taxon>Chytridiomycota incertae sedis</taxon>
        <taxon>Chytridiomycetes</taxon>
        <taxon>Chytridiomycetes incertae sedis</taxon>
        <taxon>Blyttiomyces</taxon>
    </lineage>
</organism>